<organism evidence="1 2">
    <name type="scientific">Janthinobacterium agaricidamnosum NBRC 102515 = DSM 9628</name>
    <dbReference type="NCBI Taxonomy" id="1349767"/>
    <lineage>
        <taxon>Bacteria</taxon>
        <taxon>Pseudomonadati</taxon>
        <taxon>Pseudomonadota</taxon>
        <taxon>Betaproteobacteria</taxon>
        <taxon>Burkholderiales</taxon>
        <taxon>Oxalobacteraceae</taxon>
        <taxon>Janthinobacterium</taxon>
    </lineage>
</organism>
<dbReference type="Proteomes" id="UP000027604">
    <property type="component" value="Chromosome I"/>
</dbReference>
<name>W0V6B5_9BURK</name>
<dbReference type="KEGG" id="jag:GJA_2177"/>
<protein>
    <submittedName>
        <fullName evidence="1">Uncharacterized domain protein</fullName>
    </submittedName>
</protein>
<dbReference type="STRING" id="1349767.GJA_2177"/>
<proteinExistence type="predicted"/>
<reference evidence="1 2" key="1">
    <citation type="journal article" date="2015" name="Genome Announc.">
        <title>Genome Sequence of Mushroom Soft-Rot Pathogen Janthinobacterium agaricidamnosum.</title>
        <authorList>
            <person name="Graupner K."/>
            <person name="Lackner G."/>
            <person name="Hertweck C."/>
        </authorList>
    </citation>
    <scope>NUCLEOTIDE SEQUENCE [LARGE SCALE GENOMIC DNA]</scope>
    <source>
        <strain evidence="2">NBRC 102515 / DSM 9628</strain>
    </source>
</reference>
<accession>W0V6B5</accession>
<dbReference type="RefSeq" id="WP_051780604.1">
    <property type="nucleotide sequence ID" value="NZ_BCTH01000028.1"/>
</dbReference>
<dbReference type="HOGENOM" id="CLU_1466339_0_0_4"/>
<dbReference type="OrthoDB" id="3078209at2"/>
<evidence type="ECO:0000313" key="1">
    <source>
        <dbReference type="EMBL" id="CDG82812.1"/>
    </source>
</evidence>
<dbReference type="PATRIC" id="fig|1349767.4.peg.3935"/>
<keyword evidence="2" id="KW-1185">Reference proteome</keyword>
<gene>
    <name evidence="1" type="ORF">GJA_2177</name>
</gene>
<dbReference type="EMBL" id="HG322949">
    <property type="protein sequence ID" value="CDG82812.1"/>
    <property type="molecule type" value="Genomic_DNA"/>
</dbReference>
<sequence length="184" mass="19749">MNTLQAPVPALRCAPNGVNGASGRYIEAALAPEQLSALALGLPAHPAACGARHKLAQAEPHLAPGYGIDAEQLAQAGWGVLFHSAAEPGIHAALAPLLNWRQAQANQHKPCYREYRASRGYRPGMSCDDFLIENDSAPGQAPNPLRLPYYVLLVGTPHQIPFSFQHQLGVQYAVGRIAFDTLEQ</sequence>
<dbReference type="AlphaFoldDB" id="W0V6B5"/>
<evidence type="ECO:0000313" key="2">
    <source>
        <dbReference type="Proteomes" id="UP000027604"/>
    </source>
</evidence>